<protein>
    <submittedName>
        <fullName evidence="5">AraC family transcriptional regulator</fullName>
    </submittedName>
</protein>
<dbReference type="InterPro" id="IPR009057">
    <property type="entry name" value="Homeodomain-like_sf"/>
</dbReference>
<accession>A0ABV1AIU5</accession>
<gene>
    <name evidence="5" type="ORF">WMO75_04280</name>
</gene>
<evidence type="ECO:0000259" key="4">
    <source>
        <dbReference type="PROSITE" id="PS01124"/>
    </source>
</evidence>
<dbReference type="SMART" id="SM00342">
    <property type="entry name" value="HTH_ARAC"/>
    <property type="match status" value="1"/>
</dbReference>
<keyword evidence="3" id="KW-0804">Transcription</keyword>
<organism evidence="5 6">
    <name type="scientific">Blautia intestinihominis</name>
    <dbReference type="NCBI Taxonomy" id="3133152"/>
    <lineage>
        <taxon>Bacteria</taxon>
        <taxon>Bacillati</taxon>
        <taxon>Bacillota</taxon>
        <taxon>Clostridia</taxon>
        <taxon>Lachnospirales</taxon>
        <taxon>Lachnospiraceae</taxon>
        <taxon>Blautia</taxon>
    </lineage>
</organism>
<dbReference type="SUPFAM" id="SSF46689">
    <property type="entry name" value="Homeodomain-like"/>
    <property type="match status" value="2"/>
</dbReference>
<dbReference type="InterPro" id="IPR018062">
    <property type="entry name" value="HTH_AraC-typ_CS"/>
</dbReference>
<keyword evidence="1" id="KW-0805">Transcription regulation</keyword>
<comment type="caution">
    <text evidence="5">The sequence shown here is derived from an EMBL/GenBank/DDBJ whole genome shotgun (WGS) entry which is preliminary data.</text>
</comment>
<reference evidence="5 6" key="1">
    <citation type="submission" date="2024-03" db="EMBL/GenBank/DDBJ databases">
        <title>Human intestinal bacterial collection.</title>
        <authorList>
            <person name="Pauvert C."/>
            <person name="Hitch T.C.A."/>
            <person name="Clavel T."/>
        </authorList>
    </citation>
    <scope>NUCLEOTIDE SEQUENCE [LARGE SCALE GENOMIC DNA]</scope>
    <source>
        <strain evidence="5 6">CLA-AA-H95</strain>
    </source>
</reference>
<dbReference type="InterPro" id="IPR003313">
    <property type="entry name" value="AraC-bd"/>
</dbReference>
<evidence type="ECO:0000313" key="5">
    <source>
        <dbReference type="EMBL" id="MEQ2357568.1"/>
    </source>
</evidence>
<dbReference type="Gene3D" id="1.10.10.60">
    <property type="entry name" value="Homeodomain-like"/>
    <property type="match status" value="2"/>
</dbReference>
<dbReference type="PANTHER" id="PTHR43280:SF2">
    <property type="entry name" value="HTH-TYPE TRANSCRIPTIONAL REGULATOR EXSA"/>
    <property type="match status" value="1"/>
</dbReference>
<dbReference type="InterPro" id="IPR020449">
    <property type="entry name" value="Tscrpt_reg_AraC-type_HTH"/>
</dbReference>
<dbReference type="SUPFAM" id="SSF51215">
    <property type="entry name" value="Regulatory protein AraC"/>
    <property type="match status" value="1"/>
</dbReference>
<dbReference type="PROSITE" id="PS00041">
    <property type="entry name" value="HTH_ARAC_FAMILY_1"/>
    <property type="match status" value="1"/>
</dbReference>
<evidence type="ECO:0000256" key="3">
    <source>
        <dbReference type="ARBA" id="ARBA00023163"/>
    </source>
</evidence>
<keyword evidence="2" id="KW-0238">DNA-binding</keyword>
<evidence type="ECO:0000256" key="2">
    <source>
        <dbReference type="ARBA" id="ARBA00023125"/>
    </source>
</evidence>
<dbReference type="InterPro" id="IPR018060">
    <property type="entry name" value="HTH_AraC"/>
</dbReference>
<dbReference type="InterPro" id="IPR037923">
    <property type="entry name" value="HTH-like"/>
</dbReference>
<keyword evidence="6" id="KW-1185">Reference proteome</keyword>
<sequence>MPIYFRNTPVTMPFMFDSVGNHWYQESMQRPNGHPHYHYLQTEKGRGRIEIRGKHYILEEQEGILIAPSVPHSYTKESEEWDTVFATFTGTLSSGISSILQNQSVVFVSKEQGCLIEHIISDAVSEFQKSIPDMKVLSTLCYDLLLAFTLDTSSGNLTADPLYQRYVAPTVREIETRYSEELTVQELSSQVFVTPQYLSRLFRKFLGVSVYEYLTGYRINKSKELLLTHTHMKIQEISLASGFTDTSHFISIFRKYTGTTPLDFRKVYHM</sequence>
<dbReference type="RefSeq" id="WP_118252682.1">
    <property type="nucleotide sequence ID" value="NZ_JBBMEI010000008.1"/>
</dbReference>
<dbReference type="PRINTS" id="PR00032">
    <property type="entry name" value="HTHARAC"/>
</dbReference>
<dbReference type="Gene3D" id="2.60.120.280">
    <property type="entry name" value="Regulatory protein AraC"/>
    <property type="match status" value="1"/>
</dbReference>
<name>A0ABV1AIU5_9FIRM</name>
<feature type="domain" description="HTH araC/xylS-type" evidence="4">
    <location>
        <begin position="168"/>
        <end position="267"/>
    </location>
</feature>
<dbReference type="PROSITE" id="PS01124">
    <property type="entry name" value="HTH_ARAC_FAMILY_2"/>
    <property type="match status" value="1"/>
</dbReference>
<dbReference type="Pfam" id="PF12833">
    <property type="entry name" value="HTH_18"/>
    <property type="match status" value="1"/>
</dbReference>
<dbReference type="EMBL" id="JBBMEI010000008">
    <property type="protein sequence ID" value="MEQ2357568.1"/>
    <property type="molecule type" value="Genomic_DNA"/>
</dbReference>
<evidence type="ECO:0000313" key="6">
    <source>
        <dbReference type="Proteomes" id="UP001446032"/>
    </source>
</evidence>
<proteinExistence type="predicted"/>
<dbReference type="Proteomes" id="UP001446032">
    <property type="component" value="Unassembled WGS sequence"/>
</dbReference>
<dbReference type="Pfam" id="PF02311">
    <property type="entry name" value="AraC_binding"/>
    <property type="match status" value="1"/>
</dbReference>
<dbReference type="PANTHER" id="PTHR43280">
    <property type="entry name" value="ARAC-FAMILY TRANSCRIPTIONAL REGULATOR"/>
    <property type="match status" value="1"/>
</dbReference>
<evidence type="ECO:0000256" key="1">
    <source>
        <dbReference type="ARBA" id="ARBA00023015"/>
    </source>
</evidence>